<dbReference type="RefSeq" id="WP_068035687.1">
    <property type="nucleotide sequence ID" value="NZ_JAAXOO010000001.1"/>
</dbReference>
<feature type="region of interest" description="Disordered" evidence="8">
    <location>
        <begin position="1"/>
        <end position="24"/>
    </location>
</feature>
<dbReference type="CDD" id="cd06261">
    <property type="entry name" value="TM_PBP2"/>
    <property type="match status" value="1"/>
</dbReference>
<name>A0A846XBF3_9NOCA</name>
<dbReference type="Proteomes" id="UP000565715">
    <property type="component" value="Unassembled WGS sequence"/>
</dbReference>
<dbReference type="PROSITE" id="PS50928">
    <property type="entry name" value="ABC_TM1"/>
    <property type="match status" value="1"/>
</dbReference>
<dbReference type="Pfam" id="PF00528">
    <property type="entry name" value="BPD_transp_1"/>
    <property type="match status" value="1"/>
</dbReference>
<comment type="subcellular location">
    <subcellularLocation>
        <location evidence="1 7">Cell membrane</location>
        <topology evidence="1 7">Multi-pass membrane protein</topology>
    </subcellularLocation>
</comment>
<dbReference type="InterPro" id="IPR035906">
    <property type="entry name" value="MetI-like_sf"/>
</dbReference>
<evidence type="ECO:0000313" key="11">
    <source>
        <dbReference type="Proteomes" id="UP000565715"/>
    </source>
</evidence>
<dbReference type="InterPro" id="IPR025966">
    <property type="entry name" value="OppC_N"/>
</dbReference>
<evidence type="ECO:0000313" key="10">
    <source>
        <dbReference type="EMBL" id="NKY31996.1"/>
    </source>
</evidence>
<dbReference type="InterPro" id="IPR000515">
    <property type="entry name" value="MetI-like"/>
</dbReference>
<proteinExistence type="inferred from homology"/>
<evidence type="ECO:0000256" key="7">
    <source>
        <dbReference type="RuleBase" id="RU363032"/>
    </source>
</evidence>
<dbReference type="GO" id="GO:0005886">
    <property type="term" value="C:plasma membrane"/>
    <property type="evidence" value="ECO:0007669"/>
    <property type="project" value="UniProtKB-SubCell"/>
</dbReference>
<dbReference type="GO" id="GO:0055085">
    <property type="term" value="P:transmembrane transport"/>
    <property type="evidence" value="ECO:0007669"/>
    <property type="project" value="InterPro"/>
</dbReference>
<feature type="transmembrane region" description="Helical" evidence="7">
    <location>
        <begin position="132"/>
        <end position="151"/>
    </location>
</feature>
<accession>A0A846XBF3</accession>
<protein>
    <submittedName>
        <fullName evidence="10">ABC transporter permease</fullName>
    </submittedName>
</protein>
<dbReference type="AlphaFoldDB" id="A0A846XBF3"/>
<comment type="similarity">
    <text evidence="7">Belongs to the binding-protein-dependent transport system permease family.</text>
</comment>
<gene>
    <name evidence="10" type="ORF">HGA13_02755</name>
</gene>
<sequence length="291" mass="30221">MTLHIEPTPVDKAAETGGSDRDSRWGALRTGRGLTGLILVAVVAIAGLLAPWLAPHAPDQQFAGATLASPSGTHPFGTDSVGRDILSRTLYGIRIDLLVIFLAVPAGAVLGALLGLAASLSGRVDTAIQRSFDLILAFPTIILAIALTMIAGPGVGTIGTVIVLAEIPVFGRLTRTSVLTVRQLPYVEAARALGAGEGWILRRHVLPNCLEPLTVQLALAMSVAVFIEGAMSFLGLGITPPTPSLGTLIKEGAQSAYHSPFFVVGPLTVVVVLVLGLLLISQALAARSRRQ</sequence>
<feature type="transmembrane region" description="Helical" evidence="7">
    <location>
        <begin position="259"/>
        <end position="280"/>
    </location>
</feature>
<feature type="transmembrane region" description="Helical" evidence="7">
    <location>
        <begin position="217"/>
        <end position="239"/>
    </location>
</feature>
<keyword evidence="5 7" id="KW-1133">Transmembrane helix</keyword>
<evidence type="ECO:0000256" key="2">
    <source>
        <dbReference type="ARBA" id="ARBA00022448"/>
    </source>
</evidence>
<dbReference type="PANTHER" id="PTHR43386:SF1">
    <property type="entry name" value="D,D-DIPEPTIDE TRANSPORT SYSTEM PERMEASE PROTEIN DDPC-RELATED"/>
    <property type="match status" value="1"/>
</dbReference>
<keyword evidence="4 7" id="KW-0812">Transmembrane</keyword>
<keyword evidence="3" id="KW-1003">Cell membrane</keyword>
<evidence type="ECO:0000256" key="3">
    <source>
        <dbReference type="ARBA" id="ARBA00022475"/>
    </source>
</evidence>
<evidence type="ECO:0000256" key="8">
    <source>
        <dbReference type="SAM" id="MobiDB-lite"/>
    </source>
</evidence>
<evidence type="ECO:0000256" key="4">
    <source>
        <dbReference type="ARBA" id="ARBA00022692"/>
    </source>
</evidence>
<evidence type="ECO:0000256" key="6">
    <source>
        <dbReference type="ARBA" id="ARBA00023136"/>
    </source>
</evidence>
<feature type="transmembrane region" description="Helical" evidence="7">
    <location>
        <begin position="97"/>
        <end position="120"/>
    </location>
</feature>
<feature type="compositionally biased region" description="Basic and acidic residues" evidence="8">
    <location>
        <begin position="12"/>
        <end position="24"/>
    </location>
</feature>
<dbReference type="Gene3D" id="1.10.3720.10">
    <property type="entry name" value="MetI-like"/>
    <property type="match status" value="1"/>
</dbReference>
<evidence type="ECO:0000259" key="9">
    <source>
        <dbReference type="PROSITE" id="PS50928"/>
    </source>
</evidence>
<comment type="caution">
    <text evidence="10">The sequence shown here is derived from an EMBL/GenBank/DDBJ whole genome shotgun (WGS) entry which is preliminary data.</text>
</comment>
<dbReference type="EMBL" id="JAAXOO010000001">
    <property type="protein sequence ID" value="NKY31996.1"/>
    <property type="molecule type" value="Genomic_DNA"/>
</dbReference>
<keyword evidence="2 7" id="KW-0813">Transport</keyword>
<keyword evidence="6 7" id="KW-0472">Membrane</keyword>
<organism evidence="10 11">
    <name type="scientific">Nocardia speluncae</name>
    <dbReference type="NCBI Taxonomy" id="419477"/>
    <lineage>
        <taxon>Bacteria</taxon>
        <taxon>Bacillati</taxon>
        <taxon>Actinomycetota</taxon>
        <taxon>Actinomycetes</taxon>
        <taxon>Mycobacteriales</taxon>
        <taxon>Nocardiaceae</taxon>
        <taxon>Nocardia</taxon>
    </lineage>
</organism>
<dbReference type="InterPro" id="IPR050366">
    <property type="entry name" value="BP-dependent_transpt_permease"/>
</dbReference>
<feature type="transmembrane region" description="Helical" evidence="7">
    <location>
        <begin position="34"/>
        <end position="54"/>
    </location>
</feature>
<dbReference type="PANTHER" id="PTHR43386">
    <property type="entry name" value="OLIGOPEPTIDE TRANSPORT SYSTEM PERMEASE PROTEIN APPC"/>
    <property type="match status" value="1"/>
</dbReference>
<reference evidence="10 11" key="1">
    <citation type="submission" date="2020-04" db="EMBL/GenBank/DDBJ databases">
        <title>MicrobeNet Type strains.</title>
        <authorList>
            <person name="Nicholson A.C."/>
        </authorList>
    </citation>
    <scope>NUCLEOTIDE SEQUENCE [LARGE SCALE GENOMIC DNA]</scope>
    <source>
        <strain evidence="10 11">DSM 45078</strain>
    </source>
</reference>
<keyword evidence="11" id="KW-1185">Reference proteome</keyword>
<dbReference type="Pfam" id="PF12911">
    <property type="entry name" value="OppC_N"/>
    <property type="match status" value="1"/>
</dbReference>
<dbReference type="SUPFAM" id="SSF161098">
    <property type="entry name" value="MetI-like"/>
    <property type="match status" value="1"/>
</dbReference>
<evidence type="ECO:0000256" key="1">
    <source>
        <dbReference type="ARBA" id="ARBA00004651"/>
    </source>
</evidence>
<feature type="domain" description="ABC transmembrane type-1" evidence="9">
    <location>
        <begin position="93"/>
        <end position="279"/>
    </location>
</feature>
<evidence type="ECO:0000256" key="5">
    <source>
        <dbReference type="ARBA" id="ARBA00022989"/>
    </source>
</evidence>